<protein>
    <recommendedName>
        <fullName evidence="3">Thoeris protein ThsB TIR-like domain-containing protein</fullName>
    </recommendedName>
</protein>
<dbReference type="AlphaFoldDB" id="A0A7L4ZIG6"/>
<evidence type="ECO:0000313" key="1">
    <source>
        <dbReference type="EMBL" id="QHI36432.1"/>
    </source>
</evidence>
<sequence>MRHKVFISYHHENDFSYRKKYEKLFNEKFDILDSLSVKPGEIKGVSTEEFRR</sequence>
<accession>A0A7L4ZIG6</accession>
<evidence type="ECO:0008006" key="3">
    <source>
        <dbReference type="Google" id="ProtNLM"/>
    </source>
</evidence>
<evidence type="ECO:0000313" key="2">
    <source>
        <dbReference type="Proteomes" id="UP000464657"/>
    </source>
</evidence>
<dbReference type="Proteomes" id="UP000464657">
    <property type="component" value="Chromosome"/>
</dbReference>
<name>A0A7L4ZIG6_9FLAO</name>
<keyword evidence="2" id="KW-1185">Reference proteome</keyword>
<organism evidence="1 2">
    <name type="scientific">Kordia antarctica</name>
    <dbReference type="NCBI Taxonomy" id="1218801"/>
    <lineage>
        <taxon>Bacteria</taxon>
        <taxon>Pseudomonadati</taxon>
        <taxon>Bacteroidota</taxon>
        <taxon>Flavobacteriia</taxon>
        <taxon>Flavobacteriales</taxon>
        <taxon>Flavobacteriaceae</taxon>
        <taxon>Kordia</taxon>
    </lineage>
</organism>
<gene>
    <name evidence="1" type="ORF">IMCC3317_17950</name>
</gene>
<reference evidence="1 2" key="1">
    <citation type="journal article" date="2013" name="Int. J. Syst. Evol. Microbiol.">
        <title>Kordia antarctica sp. nov., isolated from Antarctic seawater.</title>
        <authorList>
            <person name="Baek K."/>
            <person name="Choi A."/>
            <person name="Kang I."/>
            <person name="Lee K."/>
            <person name="Cho J.C."/>
        </authorList>
    </citation>
    <scope>NUCLEOTIDE SEQUENCE [LARGE SCALE GENOMIC DNA]</scope>
    <source>
        <strain evidence="1 2">IMCC3317</strain>
    </source>
</reference>
<dbReference type="KEGG" id="kan:IMCC3317_17950"/>
<dbReference type="RefSeq" id="WP_228055004.1">
    <property type="nucleotide sequence ID" value="NZ_CP019288.1"/>
</dbReference>
<dbReference type="EMBL" id="CP019288">
    <property type="protein sequence ID" value="QHI36432.1"/>
    <property type="molecule type" value="Genomic_DNA"/>
</dbReference>
<proteinExistence type="predicted"/>